<dbReference type="PROSITE" id="PS51782">
    <property type="entry name" value="LYSM"/>
    <property type="match status" value="2"/>
</dbReference>
<dbReference type="GO" id="GO:0004222">
    <property type="term" value="F:metalloendopeptidase activity"/>
    <property type="evidence" value="ECO:0007669"/>
    <property type="project" value="TreeGrafter"/>
</dbReference>
<dbReference type="OrthoDB" id="9795421at2"/>
<dbReference type="SUPFAM" id="SSF51261">
    <property type="entry name" value="Duplicated hybrid motif"/>
    <property type="match status" value="1"/>
</dbReference>
<protein>
    <submittedName>
        <fullName evidence="5">Peptidoglycan-binding LysM</fullName>
    </submittedName>
</protein>
<dbReference type="AlphaFoldDB" id="A0A2S0NA23"/>
<feature type="region of interest" description="Disordered" evidence="2">
    <location>
        <begin position="226"/>
        <end position="260"/>
    </location>
</feature>
<feature type="compositionally biased region" description="Low complexity" evidence="2">
    <location>
        <begin position="334"/>
        <end position="394"/>
    </location>
</feature>
<evidence type="ECO:0000256" key="2">
    <source>
        <dbReference type="SAM" id="MobiDB-lite"/>
    </source>
</evidence>
<dbReference type="SMART" id="SM00257">
    <property type="entry name" value="LysM"/>
    <property type="match status" value="2"/>
</dbReference>
<feature type="compositionally biased region" description="Polar residues" evidence="2">
    <location>
        <begin position="90"/>
        <end position="99"/>
    </location>
</feature>
<dbReference type="InterPro" id="IPR018392">
    <property type="entry name" value="LysM"/>
</dbReference>
<comment type="similarity">
    <text evidence="1">Belongs to the E.coli NlpD/Haemophilus LppB family.</text>
</comment>
<dbReference type="InterPro" id="IPR050570">
    <property type="entry name" value="Cell_wall_metabolism_enzyme"/>
</dbReference>
<dbReference type="Proteomes" id="UP000237889">
    <property type="component" value="Chromosome"/>
</dbReference>
<feature type="chain" id="PRO_5015515081" evidence="3">
    <location>
        <begin position="25"/>
        <end position="514"/>
    </location>
</feature>
<dbReference type="InterPro" id="IPR016047">
    <property type="entry name" value="M23ase_b-sheet_dom"/>
</dbReference>
<dbReference type="RefSeq" id="WP_106748198.1">
    <property type="nucleotide sequence ID" value="NZ_CP027668.1"/>
</dbReference>
<dbReference type="Gene3D" id="3.10.350.10">
    <property type="entry name" value="LysM domain"/>
    <property type="match status" value="2"/>
</dbReference>
<dbReference type="Pfam" id="PF01476">
    <property type="entry name" value="LysM"/>
    <property type="match status" value="2"/>
</dbReference>
<evidence type="ECO:0000313" key="6">
    <source>
        <dbReference type="Proteomes" id="UP000237889"/>
    </source>
</evidence>
<dbReference type="Pfam" id="PF01551">
    <property type="entry name" value="Peptidase_M23"/>
    <property type="match status" value="1"/>
</dbReference>
<dbReference type="CDD" id="cd12797">
    <property type="entry name" value="M23_peptidase"/>
    <property type="match status" value="1"/>
</dbReference>
<name>A0A2S0NA23_9HYPH</name>
<dbReference type="PROSITE" id="PS51257">
    <property type="entry name" value="PROKAR_LIPOPROTEIN"/>
    <property type="match status" value="1"/>
</dbReference>
<organism evidence="5 6">
    <name type="scientific">Phreatobacter cathodiphilus</name>
    <dbReference type="NCBI Taxonomy" id="1868589"/>
    <lineage>
        <taxon>Bacteria</taxon>
        <taxon>Pseudomonadati</taxon>
        <taxon>Pseudomonadota</taxon>
        <taxon>Alphaproteobacteria</taxon>
        <taxon>Hyphomicrobiales</taxon>
        <taxon>Phreatobacteraceae</taxon>
        <taxon>Phreatobacter</taxon>
    </lineage>
</organism>
<dbReference type="InterPro" id="IPR036779">
    <property type="entry name" value="LysM_dom_sf"/>
</dbReference>
<feature type="domain" description="LysM" evidence="4">
    <location>
        <begin position="251"/>
        <end position="295"/>
    </location>
</feature>
<dbReference type="PANTHER" id="PTHR21666:SF263">
    <property type="entry name" value="MUREIN HYDROLASE ACTIVATOR NLPD"/>
    <property type="match status" value="1"/>
</dbReference>
<keyword evidence="3" id="KW-0732">Signal</keyword>
<evidence type="ECO:0000313" key="5">
    <source>
        <dbReference type="EMBL" id="AVO44857.1"/>
    </source>
</evidence>
<dbReference type="SUPFAM" id="SSF54106">
    <property type="entry name" value="LysM domain"/>
    <property type="match status" value="1"/>
</dbReference>
<evidence type="ECO:0000256" key="3">
    <source>
        <dbReference type="SAM" id="SignalP"/>
    </source>
</evidence>
<dbReference type="KEGG" id="phr:C6569_07165"/>
<dbReference type="EMBL" id="CP027668">
    <property type="protein sequence ID" value="AVO44857.1"/>
    <property type="molecule type" value="Genomic_DNA"/>
</dbReference>
<feature type="compositionally biased region" description="Low complexity" evidence="2">
    <location>
        <begin position="226"/>
        <end position="251"/>
    </location>
</feature>
<sequence>MRPRAFPGLSRLVLVIAVSGLGAACSTDVARFDENPFATRQVASAPPPQVDAAPVAQVEAQPLPARDFVVTSPPPAAAQGGSPFGRNADSGLTTGTVTPRQPFGSANPATPAVRQMATAPAANGRGTWSAAGGTTITAAQGDTPEVLSRRYGVPAAAIAQANGVSGNQGFSAGQSLVIPTYSMASAPQAAAPARAATDLVRQPAAAAVPQQRTAAVAPQTPAGRMNWQAGAQPAAPQAAPTRPATTGARPASHTVTSGETLAGVARRYGVTRQQLAGANQLQPTQSLRTGQVLRLPGATRTAAAPAGQQLSVTPAAPAATPAPATPAARREQAQRAVAQAQATPAGRQADPQPTAAIPPVQPQPAAQPVSPAPAPVAEAPAAAEAPARAASSEPQFRWPVRGRVVTGFRAGSSDGIKLSVPQGTPIKAAEDGVVAYAGNELRGYGNLVLVRHANGYVTAYAHNSTIAVRRGEQVRRGQTIAAAGQTGNVSSPQLHFEIRRGATPVDPMTFLGAN</sequence>
<evidence type="ECO:0000259" key="4">
    <source>
        <dbReference type="PROSITE" id="PS51782"/>
    </source>
</evidence>
<reference evidence="5 6" key="1">
    <citation type="submission" date="2018-03" db="EMBL/GenBank/DDBJ databases">
        <title>Genome sequencing of Phreatobacter sp.</title>
        <authorList>
            <person name="Kim S.-J."/>
            <person name="Heo J."/>
            <person name="Kwon S.-W."/>
        </authorList>
    </citation>
    <scope>NUCLEOTIDE SEQUENCE [LARGE SCALE GENOMIC DNA]</scope>
    <source>
        <strain evidence="5 6">S-12</strain>
    </source>
</reference>
<keyword evidence="6" id="KW-1185">Reference proteome</keyword>
<accession>A0A2S0NA23</accession>
<dbReference type="Gene3D" id="2.70.70.10">
    <property type="entry name" value="Glucose Permease (Domain IIA)"/>
    <property type="match status" value="1"/>
</dbReference>
<feature type="region of interest" description="Disordered" evidence="2">
    <location>
        <begin position="67"/>
        <end position="110"/>
    </location>
</feature>
<feature type="compositionally biased region" description="Low complexity" evidence="2">
    <location>
        <begin position="299"/>
        <end position="327"/>
    </location>
</feature>
<feature type="domain" description="LysM" evidence="4">
    <location>
        <begin position="134"/>
        <end position="178"/>
    </location>
</feature>
<dbReference type="PANTHER" id="PTHR21666">
    <property type="entry name" value="PEPTIDASE-RELATED"/>
    <property type="match status" value="1"/>
</dbReference>
<feature type="signal peptide" evidence="3">
    <location>
        <begin position="1"/>
        <end position="24"/>
    </location>
</feature>
<dbReference type="InterPro" id="IPR011055">
    <property type="entry name" value="Dup_hybrid_motif"/>
</dbReference>
<gene>
    <name evidence="5" type="ORF">C6569_07165</name>
</gene>
<feature type="region of interest" description="Disordered" evidence="2">
    <location>
        <begin position="299"/>
        <end position="394"/>
    </location>
</feature>
<proteinExistence type="inferred from homology"/>
<evidence type="ECO:0000256" key="1">
    <source>
        <dbReference type="ARBA" id="ARBA00038420"/>
    </source>
</evidence>
<dbReference type="CDD" id="cd00118">
    <property type="entry name" value="LysM"/>
    <property type="match status" value="2"/>
</dbReference>